<feature type="chain" id="PRO_5004202097" evidence="1">
    <location>
        <begin position="20"/>
        <end position="116"/>
    </location>
</feature>
<name>Q24FI2_TETTS</name>
<dbReference type="GeneID" id="7847116"/>
<keyword evidence="2" id="KW-0472">Membrane</keyword>
<dbReference type="InParanoid" id="Q24FI2"/>
<reference evidence="3" key="1">
    <citation type="journal article" date="2006" name="PLoS Biol.">
        <title>Macronuclear genome sequence of the ciliate Tetrahymena thermophila, a model eukaryote.</title>
        <authorList>
            <person name="Eisen J.A."/>
            <person name="Coyne R.S."/>
            <person name="Wu M."/>
            <person name="Wu D."/>
            <person name="Thiagarajan M."/>
            <person name="Wortman J.R."/>
            <person name="Badger J.H."/>
            <person name="Ren Q."/>
            <person name="Amedeo P."/>
            <person name="Jones K.M."/>
            <person name="Tallon L.J."/>
            <person name="Delcher A.L."/>
            <person name="Salzberg S.L."/>
            <person name="Silva J.C."/>
            <person name="Haas B.J."/>
            <person name="Majoros W.H."/>
            <person name="Farzad M."/>
            <person name="Carlton J.M."/>
            <person name="Smith R.K. Jr."/>
            <person name="Garg J."/>
            <person name="Pearlman R.E."/>
            <person name="Karrer K.M."/>
            <person name="Sun L."/>
            <person name="Manning G."/>
            <person name="Elde N.C."/>
            <person name="Turkewitz A.P."/>
            <person name="Asai D.J."/>
            <person name="Wilkes D.E."/>
            <person name="Wang Y."/>
            <person name="Cai H."/>
            <person name="Collins K."/>
            <person name="Stewart B.A."/>
            <person name="Lee S.R."/>
            <person name="Wilamowska K."/>
            <person name="Weinberg Z."/>
            <person name="Ruzzo W.L."/>
            <person name="Wloga D."/>
            <person name="Gaertig J."/>
            <person name="Frankel J."/>
            <person name="Tsao C.-C."/>
            <person name="Gorovsky M.A."/>
            <person name="Keeling P.J."/>
            <person name="Waller R.F."/>
            <person name="Patron N.J."/>
            <person name="Cherry J.M."/>
            <person name="Stover N.A."/>
            <person name="Krieger C.J."/>
            <person name="del Toro C."/>
            <person name="Ryder H.F."/>
            <person name="Williamson S.C."/>
            <person name="Barbeau R.A."/>
            <person name="Hamilton E.P."/>
            <person name="Orias E."/>
        </authorList>
    </citation>
    <scope>NUCLEOTIDE SEQUENCE [LARGE SCALE GENOMIC DNA]</scope>
    <source>
        <strain evidence="3">SB210</strain>
    </source>
</reference>
<sequence length="116" mass="12875">MKILTSIFLIFAILSLVSAELTDKDFAKVQSCQAQQGPQTECSTKACSDQAEASRKCYQAQCPTQNNLSDFVSCLKKCNPYPTDPADQKKYDDFMNCLNSSVIIFAISLLTLNILF</sequence>
<protein>
    <submittedName>
        <fullName evidence="2">Transmembrane protein, putative</fullName>
    </submittedName>
</protein>
<evidence type="ECO:0000313" key="2">
    <source>
        <dbReference type="EMBL" id="EAS06476.1"/>
    </source>
</evidence>
<keyword evidence="1" id="KW-0732">Signal</keyword>
<keyword evidence="3" id="KW-1185">Reference proteome</keyword>
<dbReference type="EMBL" id="GG662285">
    <property type="protein sequence ID" value="EAS06476.1"/>
    <property type="molecule type" value="Genomic_DNA"/>
</dbReference>
<dbReference type="HOGENOM" id="CLU_2101841_0_0_1"/>
<organism evidence="2 3">
    <name type="scientific">Tetrahymena thermophila (strain SB210)</name>
    <dbReference type="NCBI Taxonomy" id="312017"/>
    <lineage>
        <taxon>Eukaryota</taxon>
        <taxon>Sar</taxon>
        <taxon>Alveolata</taxon>
        <taxon>Ciliophora</taxon>
        <taxon>Intramacronucleata</taxon>
        <taxon>Oligohymenophorea</taxon>
        <taxon>Hymenostomatida</taxon>
        <taxon>Tetrahymenina</taxon>
        <taxon>Tetrahymenidae</taxon>
        <taxon>Tetrahymena</taxon>
    </lineage>
</organism>
<gene>
    <name evidence="2" type="ORF">TTHERM_00863810</name>
</gene>
<evidence type="ECO:0000313" key="3">
    <source>
        <dbReference type="Proteomes" id="UP000009168"/>
    </source>
</evidence>
<feature type="signal peptide" evidence="1">
    <location>
        <begin position="1"/>
        <end position="19"/>
    </location>
</feature>
<proteinExistence type="predicted"/>
<evidence type="ECO:0000256" key="1">
    <source>
        <dbReference type="SAM" id="SignalP"/>
    </source>
</evidence>
<dbReference type="AlphaFoldDB" id="Q24FI2"/>
<dbReference type="RefSeq" id="XP_001026721.1">
    <property type="nucleotide sequence ID" value="XM_001026721.1"/>
</dbReference>
<dbReference type="Proteomes" id="UP000009168">
    <property type="component" value="Unassembled WGS sequence"/>
</dbReference>
<dbReference type="KEGG" id="tet:TTHERM_00863810"/>
<keyword evidence="2" id="KW-0812">Transmembrane</keyword>
<accession>Q24FI2</accession>